<sequence length="94" mass="10672">MDKPDFISVVYFFATIALQHLGIVKNPLTDKVEKNLDVAKYTIDVLDLIKEKTKGNLSKEEESLLTSTLSDLKLTYVKEKEKKESEPKSEEKPG</sequence>
<dbReference type="Proteomes" id="UP000215215">
    <property type="component" value="Unassembled WGS sequence"/>
</dbReference>
<evidence type="ECO:0000313" key="2">
    <source>
        <dbReference type="EMBL" id="OYD14265.1"/>
    </source>
</evidence>
<evidence type="ECO:0008006" key="4">
    <source>
        <dbReference type="Google" id="ProtNLM"/>
    </source>
</evidence>
<comment type="caution">
    <text evidence="2">The sequence shown here is derived from an EMBL/GenBank/DDBJ whole genome shotgun (WGS) entry which is preliminary data.</text>
</comment>
<dbReference type="AlphaFoldDB" id="A0A235BRS9"/>
<evidence type="ECO:0000313" key="3">
    <source>
        <dbReference type="Proteomes" id="UP000215215"/>
    </source>
</evidence>
<name>A0A235BRS9_UNCW3</name>
<proteinExistence type="predicted"/>
<evidence type="ECO:0000256" key="1">
    <source>
        <dbReference type="SAM" id="Phobius"/>
    </source>
</evidence>
<reference evidence="2 3" key="1">
    <citation type="submission" date="2017-07" db="EMBL/GenBank/DDBJ databases">
        <title>Recovery of genomes from metagenomes via a dereplication, aggregation, and scoring strategy.</title>
        <authorList>
            <person name="Sieber C.M."/>
            <person name="Probst A.J."/>
            <person name="Sharrar A."/>
            <person name="Thomas B.C."/>
            <person name="Hess M."/>
            <person name="Tringe S.G."/>
            <person name="Banfield J.F."/>
        </authorList>
    </citation>
    <scope>NUCLEOTIDE SEQUENCE [LARGE SCALE GENOMIC DNA]</scope>
    <source>
        <strain evidence="2">JGI_Cruoil_03_44_89</strain>
    </source>
</reference>
<dbReference type="EMBL" id="NOZQ01000195">
    <property type="protein sequence ID" value="OYD14265.1"/>
    <property type="molecule type" value="Genomic_DNA"/>
</dbReference>
<feature type="transmembrane region" description="Helical" evidence="1">
    <location>
        <begin position="6"/>
        <end position="24"/>
    </location>
</feature>
<keyword evidence="1" id="KW-0812">Transmembrane</keyword>
<keyword evidence="1" id="KW-1133">Transmembrane helix</keyword>
<accession>A0A235BRS9</accession>
<gene>
    <name evidence="2" type="ORF">CH333_08470</name>
</gene>
<dbReference type="InterPro" id="IPR014995">
    <property type="entry name" value="DUF1844"/>
</dbReference>
<organism evidence="2 3">
    <name type="scientific">candidate division WOR-3 bacterium JGI_Cruoil_03_44_89</name>
    <dbReference type="NCBI Taxonomy" id="1973748"/>
    <lineage>
        <taxon>Bacteria</taxon>
        <taxon>Bacteria division WOR-3</taxon>
    </lineage>
</organism>
<keyword evidence="1" id="KW-0472">Membrane</keyword>
<dbReference type="Pfam" id="PF08899">
    <property type="entry name" value="DUF1844"/>
    <property type="match status" value="1"/>
</dbReference>
<protein>
    <recommendedName>
        <fullName evidence="4">DUF1844 domain-containing protein</fullName>
    </recommendedName>
</protein>